<reference evidence="1 2" key="1">
    <citation type="submission" date="2019-04" db="EMBL/GenBank/DDBJ databases">
        <title>Fungal friends and foes A comparative genomics study of 23 Aspergillus species from section Flavi.</title>
        <authorList>
            <consortium name="DOE Joint Genome Institute"/>
            <person name="Kjaerbolling I."/>
            <person name="Vesth T.C."/>
            <person name="Frisvad J.C."/>
            <person name="Nybo J.L."/>
            <person name="Theobald S."/>
            <person name="Kildgaard S."/>
            <person name="Petersen T.I."/>
            <person name="Kuo A."/>
            <person name="Sato A."/>
            <person name="Lyhne E.K."/>
            <person name="Kogle M.E."/>
            <person name="Wiebenga A."/>
            <person name="Kun R.S."/>
            <person name="Lubbers R.J."/>
            <person name="Makela M.R."/>
            <person name="Barry K."/>
            <person name="Chovatia M."/>
            <person name="Clum A."/>
            <person name="Daum C."/>
            <person name="Haridas S."/>
            <person name="He G."/>
            <person name="LaButti K."/>
            <person name="Lipzen A."/>
            <person name="Mondo S."/>
            <person name="Pangilinan J."/>
            <person name="Riley R."/>
            <person name="Salamov A."/>
            <person name="Simmons B.A."/>
            <person name="Magnuson J.K."/>
            <person name="Henrissat B."/>
            <person name="Mortensen U.H."/>
            <person name="Larsen T.O."/>
            <person name="De vries R.P."/>
            <person name="Grigoriev I.V."/>
            <person name="Machida M."/>
            <person name="Baker S.E."/>
            <person name="Andersen M.R."/>
        </authorList>
    </citation>
    <scope>NUCLEOTIDE SEQUENCE [LARGE SCALE GENOMIC DNA]</scope>
    <source>
        <strain evidence="1 2">CBS 126849</strain>
    </source>
</reference>
<accession>A0A5N6F7L3</accession>
<name>A0A5N6F7L3_9EURO</name>
<gene>
    <name evidence="1" type="ORF">BDV33DRAFT_198517</name>
</gene>
<dbReference type="AlphaFoldDB" id="A0A5N6F7L3"/>
<proteinExistence type="predicted"/>
<protein>
    <submittedName>
        <fullName evidence="1">Uncharacterized protein</fullName>
    </submittedName>
</protein>
<evidence type="ECO:0000313" key="2">
    <source>
        <dbReference type="Proteomes" id="UP000326799"/>
    </source>
</evidence>
<evidence type="ECO:0000313" key="1">
    <source>
        <dbReference type="EMBL" id="KAB8225607.1"/>
    </source>
</evidence>
<dbReference type="EMBL" id="ML733394">
    <property type="protein sequence ID" value="KAB8225607.1"/>
    <property type="molecule type" value="Genomic_DNA"/>
</dbReference>
<keyword evidence="2" id="KW-1185">Reference proteome</keyword>
<organism evidence="1 2">
    <name type="scientific">Aspergillus novoparasiticus</name>
    <dbReference type="NCBI Taxonomy" id="986946"/>
    <lineage>
        <taxon>Eukaryota</taxon>
        <taxon>Fungi</taxon>
        <taxon>Dikarya</taxon>
        <taxon>Ascomycota</taxon>
        <taxon>Pezizomycotina</taxon>
        <taxon>Eurotiomycetes</taxon>
        <taxon>Eurotiomycetidae</taxon>
        <taxon>Eurotiales</taxon>
        <taxon>Aspergillaceae</taxon>
        <taxon>Aspergillus</taxon>
        <taxon>Aspergillus subgen. Circumdati</taxon>
    </lineage>
</organism>
<dbReference type="Proteomes" id="UP000326799">
    <property type="component" value="Unassembled WGS sequence"/>
</dbReference>
<sequence>MVSYEAHRNRAFFRPYATAAVLKRVPSLQVTADFSHFVVVCERLLDQDEDNKERLHTIIPGVTHIHTRIRIAQPSQCPEPPDDLFEEKRRFFDDSWK</sequence>